<dbReference type="Pfam" id="PF10230">
    <property type="entry name" value="LIDHydrolase"/>
    <property type="match status" value="1"/>
</dbReference>
<organism evidence="5 6">
    <name type="scientific">Dentipellis fragilis</name>
    <dbReference type="NCBI Taxonomy" id="205917"/>
    <lineage>
        <taxon>Eukaryota</taxon>
        <taxon>Fungi</taxon>
        <taxon>Dikarya</taxon>
        <taxon>Basidiomycota</taxon>
        <taxon>Agaricomycotina</taxon>
        <taxon>Agaricomycetes</taxon>
        <taxon>Russulales</taxon>
        <taxon>Hericiaceae</taxon>
        <taxon>Dentipellis</taxon>
    </lineage>
</organism>
<comment type="similarity">
    <text evidence="2">Belongs to the AB hydrolase superfamily. LDAH family.</text>
</comment>
<gene>
    <name evidence="5" type="ORF">EVG20_g3686</name>
</gene>
<dbReference type="InterPro" id="IPR019363">
    <property type="entry name" value="LDAH"/>
</dbReference>
<evidence type="ECO:0000313" key="6">
    <source>
        <dbReference type="Proteomes" id="UP000298327"/>
    </source>
</evidence>
<dbReference type="AlphaFoldDB" id="A0A4Y9Z284"/>
<dbReference type="Gene3D" id="3.40.50.1820">
    <property type="entry name" value="alpha/beta hydrolase"/>
    <property type="match status" value="1"/>
</dbReference>
<reference evidence="5 6" key="1">
    <citation type="submission" date="2019-02" db="EMBL/GenBank/DDBJ databases">
        <title>Genome sequencing of the rare red list fungi Dentipellis fragilis.</title>
        <authorList>
            <person name="Buettner E."/>
            <person name="Kellner H."/>
        </authorList>
    </citation>
    <scope>NUCLEOTIDE SEQUENCE [LARGE SCALE GENOMIC DNA]</scope>
    <source>
        <strain evidence="5 6">DSM 105465</strain>
    </source>
</reference>
<keyword evidence="3" id="KW-0551">Lipid droplet</keyword>
<dbReference type="Proteomes" id="UP000298327">
    <property type="component" value="Unassembled WGS sequence"/>
</dbReference>
<accession>A0A4Y9Z284</accession>
<evidence type="ECO:0008006" key="7">
    <source>
        <dbReference type="Google" id="ProtNLM"/>
    </source>
</evidence>
<dbReference type="InterPro" id="IPR029058">
    <property type="entry name" value="AB_hydrolase_fold"/>
</dbReference>
<keyword evidence="4" id="KW-0378">Hydrolase</keyword>
<comment type="caution">
    <text evidence="5">The sequence shown here is derived from an EMBL/GenBank/DDBJ whole genome shotgun (WGS) entry which is preliminary data.</text>
</comment>
<dbReference type="PANTHER" id="PTHR13390">
    <property type="entry name" value="LIPASE"/>
    <property type="match status" value="1"/>
</dbReference>
<protein>
    <recommendedName>
        <fullName evidence="7">AB hydrolase-1 domain-containing protein</fullName>
    </recommendedName>
</protein>
<dbReference type="OrthoDB" id="448051at2759"/>
<dbReference type="GO" id="GO:0016298">
    <property type="term" value="F:lipase activity"/>
    <property type="evidence" value="ECO:0007669"/>
    <property type="project" value="InterPro"/>
</dbReference>
<evidence type="ECO:0000256" key="3">
    <source>
        <dbReference type="ARBA" id="ARBA00022677"/>
    </source>
</evidence>
<dbReference type="SUPFAM" id="SSF53474">
    <property type="entry name" value="alpha/beta-Hydrolases"/>
    <property type="match status" value="1"/>
</dbReference>
<keyword evidence="6" id="KW-1185">Reference proteome</keyword>
<evidence type="ECO:0000256" key="2">
    <source>
        <dbReference type="ARBA" id="ARBA00008300"/>
    </source>
</evidence>
<evidence type="ECO:0000313" key="5">
    <source>
        <dbReference type="EMBL" id="TFY68140.1"/>
    </source>
</evidence>
<proteinExistence type="inferred from homology"/>
<sequence>MSLPSFLRPCSSLTAPPDSLYTHALFPHPTPFPHAHCLWWPSPTPRTILLFIPGNPGLLGFYVPFLSFLYEKASPSLAILAHSHLGHTPAIGQLGIPADASVVHLPAQIESIVQVVDAIKSEFGADTKLLLIGHSVGSWLVTQALKARPSDITGAFLLFPTICDIADTPNGRHLSWLFRSPSARVVSDASVLIRWFPLRALSLLFPSWPNDQVSVLSSLLRSRHSIHACLTMADDEMRTIRQLDMELLKERHERLWFYFAEDDDWVGKQRDVILHCLQDAPSAVKVVHGHRDIPHAFCINHGEELAAQCLQWLQSGDFL</sequence>
<dbReference type="GO" id="GO:0019915">
    <property type="term" value="P:lipid storage"/>
    <property type="evidence" value="ECO:0007669"/>
    <property type="project" value="InterPro"/>
</dbReference>
<dbReference type="GO" id="GO:0005811">
    <property type="term" value="C:lipid droplet"/>
    <property type="evidence" value="ECO:0007669"/>
    <property type="project" value="UniProtKB-SubCell"/>
</dbReference>
<comment type="subcellular location">
    <subcellularLocation>
        <location evidence="1">Lipid droplet</location>
    </subcellularLocation>
</comment>
<dbReference type="PANTHER" id="PTHR13390:SF0">
    <property type="entry name" value="LIPID DROPLET-ASSOCIATED HYDROLASE"/>
    <property type="match status" value="1"/>
</dbReference>
<evidence type="ECO:0000256" key="4">
    <source>
        <dbReference type="ARBA" id="ARBA00022801"/>
    </source>
</evidence>
<evidence type="ECO:0000256" key="1">
    <source>
        <dbReference type="ARBA" id="ARBA00004502"/>
    </source>
</evidence>
<name>A0A4Y9Z284_9AGAM</name>
<dbReference type="EMBL" id="SEOQ01000171">
    <property type="protein sequence ID" value="TFY68140.1"/>
    <property type="molecule type" value="Genomic_DNA"/>
</dbReference>